<keyword evidence="3" id="KW-1185">Reference proteome</keyword>
<dbReference type="Proteomes" id="UP000622166">
    <property type="component" value="Unassembled WGS sequence"/>
</dbReference>
<evidence type="ECO:0000313" key="2">
    <source>
        <dbReference type="EMBL" id="GGZ03591.1"/>
    </source>
</evidence>
<sequence>MARRSVEAGEEADAAVAVVEGRVVQTEGEVVHVRVLSAMRIPAADGQAASVKRSPRADRCDGRGPEWCD</sequence>
<accession>A0A918PEE4</accession>
<gene>
    <name evidence="2" type="ORF">GCM10010365_23080</name>
</gene>
<evidence type="ECO:0000313" key="3">
    <source>
        <dbReference type="Proteomes" id="UP000622166"/>
    </source>
</evidence>
<reference evidence="2" key="1">
    <citation type="journal article" date="2014" name="Int. J. Syst. Evol. Microbiol.">
        <title>Complete genome sequence of Corynebacterium casei LMG S-19264T (=DSM 44701T), isolated from a smear-ripened cheese.</title>
        <authorList>
            <consortium name="US DOE Joint Genome Institute (JGI-PGF)"/>
            <person name="Walter F."/>
            <person name="Albersmeier A."/>
            <person name="Kalinowski J."/>
            <person name="Ruckert C."/>
        </authorList>
    </citation>
    <scope>NUCLEOTIDE SEQUENCE</scope>
    <source>
        <strain evidence="2">JCM 4815</strain>
    </source>
</reference>
<evidence type="ECO:0000256" key="1">
    <source>
        <dbReference type="SAM" id="MobiDB-lite"/>
    </source>
</evidence>
<dbReference type="EMBL" id="BMVW01000003">
    <property type="protein sequence ID" value="GGZ03591.1"/>
    <property type="molecule type" value="Genomic_DNA"/>
</dbReference>
<proteinExistence type="predicted"/>
<reference evidence="2" key="2">
    <citation type="submission" date="2020-09" db="EMBL/GenBank/DDBJ databases">
        <authorList>
            <person name="Sun Q."/>
            <person name="Ohkuma M."/>
        </authorList>
    </citation>
    <scope>NUCLEOTIDE SEQUENCE</scope>
    <source>
        <strain evidence="2">JCM 4815</strain>
    </source>
</reference>
<organism evidence="2 3">
    <name type="scientific">Streptomyces poonensis</name>
    <dbReference type="NCBI Taxonomy" id="68255"/>
    <lineage>
        <taxon>Bacteria</taxon>
        <taxon>Bacillati</taxon>
        <taxon>Actinomycetota</taxon>
        <taxon>Actinomycetes</taxon>
        <taxon>Kitasatosporales</taxon>
        <taxon>Streptomycetaceae</taxon>
        <taxon>Streptomyces</taxon>
    </lineage>
</organism>
<feature type="compositionally biased region" description="Basic and acidic residues" evidence="1">
    <location>
        <begin position="55"/>
        <end position="69"/>
    </location>
</feature>
<comment type="caution">
    <text evidence="2">The sequence shown here is derived from an EMBL/GenBank/DDBJ whole genome shotgun (WGS) entry which is preliminary data.</text>
</comment>
<protein>
    <submittedName>
        <fullName evidence="2">Uncharacterized protein</fullName>
    </submittedName>
</protein>
<name>A0A918PEE4_9ACTN</name>
<feature type="region of interest" description="Disordered" evidence="1">
    <location>
        <begin position="44"/>
        <end position="69"/>
    </location>
</feature>
<dbReference type="AlphaFoldDB" id="A0A918PEE4"/>